<dbReference type="PANTHER" id="PTHR10039">
    <property type="entry name" value="AMELOGENIN"/>
    <property type="match status" value="1"/>
</dbReference>
<feature type="domain" description="Nephrocystin 3-like N-terminal" evidence="3">
    <location>
        <begin position="276"/>
        <end position="418"/>
    </location>
</feature>
<accession>A0A8H4TT04</accession>
<dbReference type="Proteomes" id="UP000622797">
    <property type="component" value="Unassembled WGS sequence"/>
</dbReference>
<keyword evidence="5" id="KW-1185">Reference proteome</keyword>
<evidence type="ECO:0000313" key="5">
    <source>
        <dbReference type="Proteomes" id="UP000622797"/>
    </source>
</evidence>
<organism evidence="4 5">
    <name type="scientific">Fusarium sarcochroum</name>
    <dbReference type="NCBI Taxonomy" id="1208366"/>
    <lineage>
        <taxon>Eukaryota</taxon>
        <taxon>Fungi</taxon>
        <taxon>Dikarya</taxon>
        <taxon>Ascomycota</taxon>
        <taxon>Pezizomycotina</taxon>
        <taxon>Sordariomycetes</taxon>
        <taxon>Hypocreomycetidae</taxon>
        <taxon>Hypocreales</taxon>
        <taxon>Nectriaceae</taxon>
        <taxon>Fusarium</taxon>
        <taxon>Fusarium lateritium species complex</taxon>
    </lineage>
</organism>
<dbReference type="EMBL" id="JABEXW010000479">
    <property type="protein sequence ID" value="KAF4963344.1"/>
    <property type="molecule type" value="Genomic_DNA"/>
</dbReference>
<dbReference type="Pfam" id="PF24809">
    <property type="entry name" value="DUF7708"/>
    <property type="match status" value="1"/>
</dbReference>
<keyword evidence="1" id="KW-0677">Repeat</keyword>
<dbReference type="AlphaFoldDB" id="A0A8H4TT04"/>
<dbReference type="PANTHER" id="PTHR10039:SF16">
    <property type="entry name" value="GPI INOSITOL-DEACYLASE"/>
    <property type="match status" value="1"/>
</dbReference>
<dbReference type="OrthoDB" id="7464126at2759"/>
<feature type="domain" description="DUF7708" evidence="2">
    <location>
        <begin position="65"/>
        <end position="179"/>
    </location>
</feature>
<proteinExistence type="predicted"/>
<dbReference type="InterPro" id="IPR027417">
    <property type="entry name" value="P-loop_NTPase"/>
</dbReference>
<dbReference type="InterPro" id="IPR056884">
    <property type="entry name" value="NPHP3-like_N"/>
</dbReference>
<dbReference type="Gene3D" id="3.40.50.300">
    <property type="entry name" value="P-loop containing nucleotide triphosphate hydrolases"/>
    <property type="match status" value="1"/>
</dbReference>
<protein>
    <recommendedName>
        <fullName evidence="6">NACHT domain-containing protein</fullName>
    </recommendedName>
</protein>
<dbReference type="InterPro" id="IPR056125">
    <property type="entry name" value="DUF7708"/>
</dbReference>
<gene>
    <name evidence="4" type="ORF">FSARC_8631</name>
</gene>
<evidence type="ECO:0000256" key="1">
    <source>
        <dbReference type="ARBA" id="ARBA00022737"/>
    </source>
</evidence>
<name>A0A8H4TT04_9HYPO</name>
<evidence type="ECO:0008006" key="6">
    <source>
        <dbReference type="Google" id="ProtNLM"/>
    </source>
</evidence>
<reference evidence="4" key="2">
    <citation type="submission" date="2020-05" db="EMBL/GenBank/DDBJ databases">
        <authorList>
            <person name="Kim H.-S."/>
            <person name="Proctor R.H."/>
            <person name="Brown D.W."/>
        </authorList>
    </citation>
    <scope>NUCLEOTIDE SEQUENCE</scope>
    <source>
        <strain evidence="4">NRRL 20472</strain>
    </source>
</reference>
<sequence length="418" mass="47726">MRQCWLSAVKGGSTLTLKVHLCQNDKQKTLGELLIATEQAKERLVNKSWSFHRENGEVVFVRDLLAKANKWIKHFQDVGDIIVQYDPGHAALPWASVRFLLNIATGDLDTYKNLLDRTIDIAEIICRNAVVESLLDDNQPKTEEGLRRELIKLYASILTYLAKVHSYYEKNTFRRIIKQGLLASSDLETAFAAINEGQVDVDRSIAVFSLQDQLESRSELKQMLQNFDAPVNRWDKALHSITDHLEGERRRKILRWISDEPYEQYHEQAKGEVMKGTGAWLLHDPQFVHWKNESASSILWLYGIPGSGKSKLISIVIEDAMEAFRNRTAPCPAYFYCSRNPAEPGRSDPARIVASIARQLSTPRRGGPLLKPSIEVYKENEEMNFSSGPLRLEKSKKLIFRLLEEYENATIVIDALDE</sequence>
<dbReference type="Pfam" id="PF24883">
    <property type="entry name" value="NPHP3_N"/>
    <property type="match status" value="1"/>
</dbReference>
<evidence type="ECO:0000259" key="2">
    <source>
        <dbReference type="Pfam" id="PF24809"/>
    </source>
</evidence>
<evidence type="ECO:0000259" key="3">
    <source>
        <dbReference type="Pfam" id="PF24883"/>
    </source>
</evidence>
<evidence type="ECO:0000313" key="4">
    <source>
        <dbReference type="EMBL" id="KAF4963344.1"/>
    </source>
</evidence>
<comment type="caution">
    <text evidence="4">The sequence shown here is derived from an EMBL/GenBank/DDBJ whole genome shotgun (WGS) entry which is preliminary data.</text>
</comment>
<reference evidence="4" key="1">
    <citation type="journal article" date="2020" name="BMC Genomics">
        <title>Correction to: Identification and distribution of gene clusters required for synthesis of sphingolipid metabolism inhibitors in diverse species of the filamentous fungus Fusarium.</title>
        <authorList>
            <person name="Kim H.S."/>
            <person name="Lohmar J.M."/>
            <person name="Busman M."/>
            <person name="Brown D.W."/>
            <person name="Naumann T.A."/>
            <person name="Divon H.H."/>
            <person name="Lysoe E."/>
            <person name="Uhlig S."/>
            <person name="Proctor R.H."/>
        </authorList>
    </citation>
    <scope>NUCLEOTIDE SEQUENCE</scope>
    <source>
        <strain evidence="4">NRRL 20472</strain>
    </source>
</reference>